<evidence type="ECO:0000313" key="1">
    <source>
        <dbReference type="EMBL" id="KKB43438.1"/>
    </source>
</evidence>
<dbReference type="EMBL" id="JWIR02000003">
    <property type="protein sequence ID" value="KKB43438.1"/>
    <property type="molecule type" value="Genomic_DNA"/>
</dbReference>
<reference evidence="1" key="1">
    <citation type="submission" date="2015-02" db="EMBL/GenBank/DDBJ databases">
        <title>Genome Assembly of Bacillaceae bacterium MTCC 8252.</title>
        <authorList>
            <person name="Verma A."/>
            <person name="Khatri I."/>
            <person name="Mual P."/>
            <person name="Subramanian S."/>
            <person name="Krishnamurthi S."/>
        </authorList>
    </citation>
    <scope>NUCLEOTIDE SEQUENCE [LARGE SCALE GENOMIC DNA]</scope>
    <source>
        <strain evidence="1">MTCC 8252</strain>
    </source>
</reference>
<dbReference type="Proteomes" id="UP000031563">
    <property type="component" value="Unassembled WGS sequence"/>
</dbReference>
<organism evidence="1 2">
    <name type="scientific">Bacillus thermotolerans</name>
    <name type="common">Quasibacillus thermotolerans</name>
    <dbReference type="NCBI Taxonomy" id="1221996"/>
    <lineage>
        <taxon>Bacteria</taxon>
        <taxon>Bacillati</taxon>
        <taxon>Bacillota</taxon>
        <taxon>Bacilli</taxon>
        <taxon>Bacillales</taxon>
        <taxon>Bacillaceae</taxon>
        <taxon>Bacillus</taxon>
    </lineage>
</organism>
<comment type="caution">
    <text evidence="1">The sequence shown here is derived from an EMBL/GenBank/DDBJ whole genome shotgun (WGS) entry which is preliminary data.</text>
</comment>
<evidence type="ECO:0000313" key="2">
    <source>
        <dbReference type="Proteomes" id="UP000031563"/>
    </source>
</evidence>
<dbReference type="STRING" id="1221996.QY95_01683"/>
<sequence>MVICRDASVRELKRKINEKTRLQAAAKTKMAKVPYIIP</sequence>
<gene>
    <name evidence="1" type="ORF">QY95_01683</name>
</gene>
<dbReference type="AlphaFoldDB" id="A0A0F5ID90"/>
<keyword evidence="2" id="KW-1185">Reference proteome</keyword>
<proteinExistence type="predicted"/>
<accession>A0A0F5ID90</accession>
<name>A0A0F5ID90_BACTR</name>
<protein>
    <submittedName>
        <fullName evidence="1">Uncharacterized protein</fullName>
    </submittedName>
</protein>